<dbReference type="AlphaFoldDB" id="A0A7C8K503"/>
<organism evidence="1 2">
    <name type="scientific">Orbilia oligospora</name>
    <name type="common">Nematode-trapping fungus</name>
    <name type="synonym">Arthrobotrys oligospora</name>
    <dbReference type="NCBI Taxonomy" id="2813651"/>
    <lineage>
        <taxon>Eukaryota</taxon>
        <taxon>Fungi</taxon>
        <taxon>Dikarya</taxon>
        <taxon>Ascomycota</taxon>
        <taxon>Pezizomycotina</taxon>
        <taxon>Orbiliomycetes</taxon>
        <taxon>Orbiliales</taxon>
        <taxon>Orbiliaceae</taxon>
        <taxon>Orbilia</taxon>
    </lineage>
</organism>
<dbReference type="EMBL" id="JAABOE010000247">
    <property type="protein sequence ID" value="KAF3157378.1"/>
    <property type="molecule type" value="Genomic_DNA"/>
</dbReference>
<proteinExistence type="predicted"/>
<accession>A0A7C8K503</accession>
<evidence type="ECO:0000313" key="2">
    <source>
        <dbReference type="Proteomes" id="UP000479691"/>
    </source>
</evidence>
<sequence length="431" mass="49313">MAQLLDLPAELIFLIVDELGCGDRYKLGVTCRRFSLLALPDIHSKCYMQFCNYADTYVHTVGGPKDVFDGRDYTGFKKYGCYVKELYVNCGFPVMKLPNCNEQWLRDQAWEVIEKRFRRTIANQLELVLPEFTALTTVCFTSDQSAGPFRPGSRPILEIRMVRMIARSCRSIKKLSIALDYNPYFRDDSKKLETLEKELNIETDSNARVSSQPRLTDLSIRLMDQHYRTNLDSTYCILRMLCGALHGPAKTVTRFSFDFSASSRYQDPLPSPPMPGVPNGPGLDLKMVETMDLGMERPECCQILLPAFFHFDSARLKQMELENMSYEEEHAAKGIDLVSTFSGLKTLTLHYPGLSVWTSGILEAQKEGLISLKELQIPMSNTYIEDETLDDILRHNDLMCKYNYKIQEIDDSSRFYYGDPGGILLTFDFDT</sequence>
<evidence type="ECO:0000313" key="1">
    <source>
        <dbReference type="EMBL" id="KAF3157378.1"/>
    </source>
</evidence>
<name>A0A7C8K503_ORBOL</name>
<dbReference type="Proteomes" id="UP000479691">
    <property type="component" value="Unassembled WGS sequence"/>
</dbReference>
<reference evidence="1 2" key="1">
    <citation type="submission" date="2019-06" db="EMBL/GenBank/DDBJ databases">
        <authorList>
            <person name="Palmer J.M."/>
        </authorList>
    </citation>
    <scope>NUCLEOTIDE SEQUENCE [LARGE SCALE GENOMIC DNA]</scope>
    <source>
        <strain evidence="1 2">TWF788</strain>
    </source>
</reference>
<gene>
    <name evidence="1" type="ORF">TWF788_005315</name>
</gene>
<comment type="caution">
    <text evidence="1">The sequence shown here is derived from an EMBL/GenBank/DDBJ whole genome shotgun (WGS) entry which is preliminary data.</text>
</comment>
<protein>
    <recommendedName>
        <fullName evidence="3">F-box domain-containing protein</fullName>
    </recommendedName>
</protein>
<evidence type="ECO:0008006" key="3">
    <source>
        <dbReference type="Google" id="ProtNLM"/>
    </source>
</evidence>